<dbReference type="GO" id="GO:0060090">
    <property type="term" value="F:molecular adaptor activity"/>
    <property type="evidence" value="ECO:0007669"/>
    <property type="project" value="TreeGrafter"/>
</dbReference>
<feature type="compositionally biased region" description="Polar residues" evidence="2">
    <location>
        <begin position="797"/>
        <end position="813"/>
    </location>
</feature>
<evidence type="ECO:0008006" key="5">
    <source>
        <dbReference type="Google" id="ProtNLM"/>
    </source>
</evidence>
<gene>
    <name evidence="3" type="ORF">J4Q44_G00259580</name>
</gene>
<feature type="compositionally biased region" description="Low complexity" evidence="2">
    <location>
        <begin position="785"/>
        <end position="796"/>
    </location>
</feature>
<feature type="compositionally biased region" description="Low complexity" evidence="2">
    <location>
        <begin position="731"/>
        <end position="747"/>
    </location>
</feature>
<sequence>MKGLGANRSRHLSDSCEPSGAPKKPLYPLTSDAGGPFLLSPTMNHYSTLDPHQLYQAPNPQSLPPEYLLPLNQMSNSSTFPRLHFTSQPEQADYSQDYSQDCMVPAGGGGGPGGSRAGTLSTSMSMGLGLRGAPMITSGSVTISSAAAAKMNRLPSNLLDQLEKHLPLQRDGFSTLQFHRGRVAKQRSESPGRIRHIMHSVQKLFNKSQSLEGSVVKGNMNSTTGGGEEGTKQTRRSKSKDRAKTEMLKKRPSRQNALGLWSSDDALDSDTTTKAGTIAVGYRNPLSMMTLGRAVSDSQAPPRHLPQGYNTISAHTLKASKSSSDLKYLACPHALAGTSGGELVGGGGRESTLVKRGSWSTLTLSQARQVLQKGSATVNRTLLKSKSYHQDLTCQYLQIPLGDWSATLGGRGRPGGLEIPCRRMRSGSYVKAMGDVDQDSEESEGSPKPSPKTAARRQSYLKATHQSLSEQQPPPHNCLPSLRELSSNRSLDNLDCLVSPGEPPMAMRHWDDGKDYHQSYATLGRGMMSSGQSFGLGSCELRETGSFTLSHPTPLPYSRSMPRHPRLALLSPHRQRRASSRLSPRPQRVNLHVSFQVCGQGCGRSLYCEGESQAVEALNLPTPTCFRSRSHSYLRAIQAGCSQDEDTASVDSDSPPPTTTGCTYTSSTKNTDLLTHLYQTPPTCVSSSCKKAPPPVPPRTTSKPYISVTVQSSTESAQDTYLDQQDHRSEANSQSGRSSNSSDSLYSLRTGSLAKGSQPPAPAATPAHVAAPVPAPRDPHPPPSSSTQSLPQVQPQNDTLNPGPSLTPDQSLTLPEPVPTKRKLSSIGIQVDCVQPIQREDQLPPSTKFQSIGVQVENGRPLSRASSMASRQDTETEPQDSKQDAPPSENNNTVNRNSQPLDPAPAASNGKEHAVVRQPPKHPPVPARASASLPESLDPALDPSFLPPPDPSLESGNGSAQGDAATPTCLRNGNWFLKLLQAETARMEGWCQQMEQETKDKDISEEVMGTVRSAVGSAQLLIAQKFQQFRGLCDENLNVNANPQPTAQDLAGFWDLLQLSVEDISVKFDELWQLKANNWQLPEKKEEKKSAPPFVPKKTSKPKLSPGKDRSIDSAMDKQRQEARKRLMAAKRAASVRQNSATESSDSIEIYVPEAQTRL</sequence>
<feature type="compositionally biased region" description="Basic and acidic residues" evidence="2">
    <location>
        <begin position="240"/>
        <end position="249"/>
    </location>
</feature>
<feature type="region of interest" description="Disordered" evidence="2">
    <location>
        <begin position="1083"/>
        <end position="1159"/>
    </location>
</feature>
<dbReference type="EMBL" id="JAGTTL010000024">
    <property type="protein sequence ID" value="KAK6303504.1"/>
    <property type="molecule type" value="Genomic_DNA"/>
</dbReference>
<feature type="region of interest" description="Disordered" evidence="2">
    <location>
        <begin position="215"/>
        <end position="255"/>
    </location>
</feature>
<dbReference type="AlphaFoldDB" id="A0AAN8KYB9"/>
<dbReference type="PANTHER" id="PTHR12353:SF32">
    <property type="entry name" value="DISKS LARGE-ASSOCIATED PROTEIN 4"/>
    <property type="match status" value="1"/>
</dbReference>
<name>A0AAN8KYB9_9TELE</name>
<dbReference type="Pfam" id="PF03359">
    <property type="entry name" value="GKAP"/>
    <property type="match status" value="1"/>
</dbReference>
<feature type="region of interest" description="Disordered" evidence="2">
    <location>
        <begin position="1"/>
        <end position="34"/>
    </location>
</feature>
<dbReference type="PANTHER" id="PTHR12353">
    <property type="entry name" value="DISKS LARGE-ASSOCIATED PROTEIN DAP SAP90/PSD-95-ASSOCIATED PROTEIN"/>
    <property type="match status" value="1"/>
</dbReference>
<protein>
    <recommendedName>
        <fullName evidence="5">Disks large-associated protein 4</fullName>
    </recommendedName>
</protein>
<evidence type="ECO:0000256" key="2">
    <source>
        <dbReference type="SAM" id="MobiDB-lite"/>
    </source>
</evidence>
<dbReference type="GO" id="GO:0023052">
    <property type="term" value="P:signaling"/>
    <property type="evidence" value="ECO:0007669"/>
    <property type="project" value="InterPro"/>
</dbReference>
<organism evidence="3 4">
    <name type="scientific">Coregonus suidteri</name>
    <dbReference type="NCBI Taxonomy" id="861788"/>
    <lineage>
        <taxon>Eukaryota</taxon>
        <taxon>Metazoa</taxon>
        <taxon>Chordata</taxon>
        <taxon>Craniata</taxon>
        <taxon>Vertebrata</taxon>
        <taxon>Euteleostomi</taxon>
        <taxon>Actinopterygii</taxon>
        <taxon>Neopterygii</taxon>
        <taxon>Teleostei</taxon>
        <taxon>Protacanthopterygii</taxon>
        <taxon>Salmoniformes</taxon>
        <taxon>Salmonidae</taxon>
        <taxon>Coregoninae</taxon>
        <taxon>Coregonus</taxon>
    </lineage>
</organism>
<feature type="region of interest" description="Disordered" evidence="2">
    <location>
        <begin position="434"/>
        <end position="459"/>
    </location>
</feature>
<dbReference type="InterPro" id="IPR005026">
    <property type="entry name" value="SAPAP"/>
</dbReference>
<comment type="similarity">
    <text evidence="1">Belongs to the SAPAP family.</text>
</comment>
<reference evidence="3 4" key="1">
    <citation type="submission" date="2021-04" db="EMBL/GenBank/DDBJ databases">
        <authorList>
            <person name="De Guttry C."/>
            <person name="Zahm M."/>
            <person name="Klopp C."/>
            <person name="Cabau C."/>
            <person name="Louis A."/>
            <person name="Berthelot C."/>
            <person name="Parey E."/>
            <person name="Roest Crollius H."/>
            <person name="Montfort J."/>
            <person name="Robinson-Rechavi M."/>
            <person name="Bucao C."/>
            <person name="Bouchez O."/>
            <person name="Gislard M."/>
            <person name="Lluch J."/>
            <person name="Milhes M."/>
            <person name="Lampietro C."/>
            <person name="Lopez Roques C."/>
            <person name="Donnadieu C."/>
            <person name="Braasch I."/>
            <person name="Desvignes T."/>
            <person name="Postlethwait J."/>
            <person name="Bobe J."/>
            <person name="Wedekind C."/>
            <person name="Guiguen Y."/>
        </authorList>
    </citation>
    <scope>NUCLEOTIDE SEQUENCE [LARGE SCALE GENOMIC DNA]</scope>
    <source>
        <strain evidence="3">Cs_M1</strain>
        <tissue evidence="3">Blood</tissue>
    </source>
</reference>
<feature type="region of interest" description="Disordered" evidence="2">
    <location>
        <begin position="838"/>
        <end position="967"/>
    </location>
</feature>
<feature type="compositionally biased region" description="Basic and acidic residues" evidence="2">
    <location>
        <begin position="1106"/>
        <end position="1125"/>
    </location>
</feature>
<feature type="region of interest" description="Disordered" evidence="2">
    <location>
        <begin position="645"/>
        <end position="666"/>
    </location>
</feature>
<feature type="region of interest" description="Disordered" evidence="2">
    <location>
        <begin position="684"/>
        <end position="823"/>
    </location>
</feature>
<feature type="compositionally biased region" description="Polar residues" evidence="2">
    <location>
        <begin position="844"/>
        <end position="853"/>
    </location>
</feature>
<feature type="compositionally biased region" description="Polar residues" evidence="2">
    <location>
        <begin position="708"/>
        <end position="723"/>
    </location>
</feature>
<evidence type="ECO:0000256" key="1">
    <source>
        <dbReference type="ARBA" id="ARBA00008839"/>
    </source>
</evidence>
<evidence type="ECO:0000313" key="3">
    <source>
        <dbReference type="EMBL" id="KAK6303504.1"/>
    </source>
</evidence>
<comment type="caution">
    <text evidence="3">The sequence shown here is derived from an EMBL/GenBank/DDBJ whole genome shotgun (WGS) entry which is preliminary data.</text>
</comment>
<feature type="compositionally biased region" description="Polar residues" evidence="2">
    <location>
        <begin position="888"/>
        <end position="900"/>
    </location>
</feature>
<dbReference type="Proteomes" id="UP001356427">
    <property type="component" value="Unassembled WGS sequence"/>
</dbReference>
<dbReference type="GO" id="GO:0098978">
    <property type="term" value="C:glutamatergic synapse"/>
    <property type="evidence" value="ECO:0007669"/>
    <property type="project" value="TreeGrafter"/>
</dbReference>
<accession>A0AAN8KYB9</accession>
<keyword evidence="4" id="KW-1185">Reference proteome</keyword>
<feature type="compositionally biased region" description="Polar residues" evidence="2">
    <location>
        <begin position="1136"/>
        <end position="1147"/>
    </location>
</feature>
<dbReference type="GO" id="GO:0099572">
    <property type="term" value="C:postsynaptic specialization"/>
    <property type="evidence" value="ECO:0007669"/>
    <property type="project" value="TreeGrafter"/>
</dbReference>
<proteinExistence type="inferred from homology"/>
<feature type="region of interest" description="Disordered" evidence="2">
    <location>
        <begin position="464"/>
        <end position="483"/>
    </location>
</feature>
<evidence type="ECO:0000313" key="4">
    <source>
        <dbReference type="Proteomes" id="UP001356427"/>
    </source>
</evidence>
<feature type="compositionally biased region" description="Pro residues" evidence="2">
    <location>
        <begin position="773"/>
        <end position="784"/>
    </location>
</feature>